<keyword evidence="2" id="KW-0812">Transmembrane</keyword>
<feature type="region of interest" description="Disordered" evidence="1">
    <location>
        <begin position="149"/>
        <end position="183"/>
    </location>
</feature>
<dbReference type="EMBL" id="CAKOGP040001169">
    <property type="protein sequence ID" value="CAJ1943941.1"/>
    <property type="molecule type" value="Genomic_DNA"/>
</dbReference>
<keyword evidence="4" id="KW-1185">Reference proteome</keyword>
<name>A0AAD2CU22_9STRA</name>
<evidence type="ECO:0000256" key="2">
    <source>
        <dbReference type="SAM" id="Phobius"/>
    </source>
</evidence>
<organism evidence="3 4">
    <name type="scientific">Cylindrotheca closterium</name>
    <dbReference type="NCBI Taxonomy" id="2856"/>
    <lineage>
        <taxon>Eukaryota</taxon>
        <taxon>Sar</taxon>
        <taxon>Stramenopiles</taxon>
        <taxon>Ochrophyta</taxon>
        <taxon>Bacillariophyta</taxon>
        <taxon>Bacillariophyceae</taxon>
        <taxon>Bacillariophycidae</taxon>
        <taxon>Bacillariales</taxon>
        <taxon>Bacillariaceae</taxon>
        <taxon>Cylindrotheca</taxon>
    </lineage>
</organism>
<reference evidence="3" key="1">
    <citation type="submission" date="2023-08" db="EMBL/GenBank/DDBJ databases">
        <authorList>
            <person name="Audoor S."/>
            <person name="Bilcke G."/>
        </authorList>
    </citation>
    <scope>NUCLEOTIDE SEQUENCE</scope>
</reference>
<evidence type="ECO:0000313" key="4">
    <source>
        <dbReference type="Proteomes" id="UP001295423"/>
    </source>
</evidence>
<keyword evidence="2" id="KW-0472">Membrane</keyword>
<sequence length="183" mass="20435">MNAPTLGSDKALSGCWYGTTQRNLNPVLFKMDPLLVSSGIYWATFVPLQGCFSLVFVVPKCDNISNQSHPGLEAFWDWKERLDKGKKMVLNQMLLLFENVAKRELNIPDVDLLHFWCTPGEAYTFPCQEWKRCTIIENDKASQEDMMLHPIAKSSSGADDGNAGDDGDDDNAVVSNDDDEHGC</sequence>
<dbReference type="Proteomes" id="UP001295423">
    <property type="component" value="Unassembled WGS sequence"/>
</dbReference>
<comment type="caution">
    <text evidence="3">The sequence shown here is derived from an EMBL/GenBank/DDBJ whole genome shotgun (WGS) entry which is preliminary data.</text>
</comment>
<dbReference type="AlphaFoldDB" id="A0AAD2CU22"/>
<evidence type="ECO:0000256" key="1">
    <source>
        <dbReference type="SAM" id="MobiDB-lite"/>
    </source>
</evidence>
<proteinExistence type="predicted"/>
<gene>
    <name evidence="3" type="ORF">CYCCA115_LOCUS8666</name>
</gene>
<evidence type="ECO:0000313" key="3">
    <source>
        <dbReference type="EMBL" id="CAJ1943941.1"/>
    </source>
</evidence>
<feature type="transmembrane region" description="Helical" evidence="2">
    <location>
        <begin position="39"/>
        <end position="58"/>
    </location>
</feature>
<protein>
    <submittedName>
        <fullName evidence="3">Uncharacterized protein</fullName>
    </submittedName>
</protein>
<accession>A0AAD2CU22</accession>
<keyword evidence="2" id="KW-1133">Transmembrane helix</keyword>
<feature type="compositionally biased region" description="Acidic residues" evidence="1">
    <location>
        <begin position="162"/>
        <end position="183"/>
    </location>
</feature>